<dbReference type="EMBL" id="CP136508">
    <property type="protein sequence ID" value="WUR14838.1"/>
    <property type="molecule type" value="Genomic_DNA"/>
</dbReference>
<dbReference type="Proteomes" id="UP000321323">
    <property type="component" value="Chromosome"/>
</dbReference>
<feature type="domain" description="Ice-binding protein C-terminal" evidence="3">
    <location>
        <begin position="210"/>
        <end position="236"/>
    </location>
</feature>
<keyword evidence="5" id="KW-1185">Reference proteome</keyword>
<evidence type="ECO:0000313" key="5">
    <source>
        <dbReference type="Proteomes" id="UP000321323"/>
    </source>
</evidence>
<dbReference type="Pfam" id="PF07589">
    <property type="entry name" value="PEP-CTERM"/>
    <property type="match status" value="1"/>
</dbReference>
<dbReference type="NCBIfam" id="TIGR02595">
    <property type="entry name" value="PEP_CTERM"/>
    <property type="match status" value="1"/>
</dbReference>
<evidence type="ECO:0000256" key="1">
    <source>
        <dbReference type="SAM" id="MobiDB-lite"/>
    </source>
</evidence>
<dbReference type="NCBIfam" id="NF035944">
    <property type="entry name" value="PEPxxWA-CTERM"/>
    <property type="match status" value="1"/>
</dbReference>
<feature type="chain" id="PRO_5045388429" evidence="2">
    <location>
        <begin position="25"/>
        <end position="236"/>
    </location>
</feature>
<accession>A0ABZ1URU9</accession>
<feature type="signal peptide" evidence="2">
    <location>
        <begin position="1"/>
        <end position="24"/>
    </location>
</feature>
<name>A0ABZ1URU9_9BURK</name>
<evidence type="ECO:0000256" key="2">
    <source>
        <dbReference type="SAM" id="SignalP"/>
    </source>
</evidence>
<reference evidence="4 5" key="1">
    <citation type="journal article" date="2019" name="Int. J. Syst. Evol. Microbiol.">
        <title>The Draft Whole-Genome Sequence of the Antibiotic Producer Empedobacter haloabium ATCC 31962 Provides Indications for Its Taxonomic Reclassification.</title>
        <authorList>
            <person name="Miess H."/>
            <person name="Arlt P."/>
            <person name="Apel A.K."/>
            <person name="Weber T."/>
            <person name="Nieselt K."/>
            <person name="Hanssen F."/>
            <person name="Czemmel S."/>
            <person name="Nahnsen S."/>
            <person name="Gross H."/>
        </authorList>
    </citation>
    <scope>NUCLEOTIDE SEQUENCE [LARGE SCALE GENOMIC DNA]</scope>
    <source>
        <strain evidence="4 5">ATCC 31962</strain>
    </source>
</reference>
<evidence type="ECO:0000259" key="3">
    <source>
        <dbReference type="Pfam" id="PF07589"/>
    </source>
</evidence>
<evidence type="ECO:0000313" key="4">
    <source>
        <dbReference type="EMBL" id="WUR14838.1"/>
    </source>
</evidence>
<sequence length="236" mass="24369">MTALPARFAPLIFISCVLALPAAAAPAPEQRKQRTCSETMQEHAQAGAQRRQADLDGRGVCALQDGAIRQASRGNGGGTPGDADGATADEGLAHRFADTADTHRLRSGGRVVTVDLSQDMQRSGAGGWGHRYGEDLFSQQIPFEPIAGPLGNAVPGYGMETVHGLAAGQFTLRSVMAGIEGAANPGLAGGALTSRAGGRMSADDADATTPVPEPATWAMLLGGFALLAARARRQRR</sequence>
<dbReference type="InterPro" id="IPR013424">
    <property type="entry name" value="Ice-binding_C"/>
</dbReference>
<gene>
    <name evidence="4" type="ORF">E7V67_006930</name>
</gene>
<keyword evidence="2" id="KW-0732">Signal</keyword>
<protein>
    <submittedName>
        <fullName evidence="4">PEPxxWA-CTERM sorting domain-containing protein</fullName>
    </submittedName>
</protein>
<proteinExistence type="predicted"/>
<feature type="region of interest" description="Disordered" evidence="1">
    <location>
        <begin position="31"/>
        <end position="53"/>
    </location>
</feature>
<organism evidence="4 5">
    <name type="scientific">[Empedobacter] haloabium</name>
    <dbReference type="NCBI Taxonomy" id="592317"/>
    <lineage>
        <taxon>Bacteria</taxon>
        <taxon>Pseudomonadati</taxon>
        <taxon>Pseudomonadota</taxon>
        <taxon>Betaproteobacteria</taxon>
        <taxon>Burkholderiales</taxon>
        <taxon>Oxalobacteraceae</taxon>
        <taxon>Telluria group</taxon>
        <taxon>Telluria group incertae sedis</taxon>
    </lineage>
</organism>